<dbReference type="GO" id="GO:0005200">
    <property type="term" value="F:structural constituent of cytoskeleton"/>
    <property type="evidence" value="ECO:0007669"/>
    <property type="project" value="InterPro"/>
</dbReference>
<dbReference type="SMART" id="SM00864">
    <property type="entry name" value="Tubulin"/>
    <property type="match status" value="1"/>
</dbReference>
<evidence type="ECO:0000259" key="12">
    <source>
        <dbReference type="SMART" id="SM00865"/>
    </source>
</evidence>
<keyword evidence="6" id="KW-0378">Hydrolase</keyword>
<gene>
    <name evidence="13" type="ORF">Slati_1612800</name>
</gene>
<dbReference type="SUPFAM" id="SSF52490">
    <property type="entry name" value="Tubulin nucleotide-binding domain-like"/>
    <property type="match status" value="1"/>
</dbReference>
<dbReference type="InterPro" id="IPR003008">
    <property type="entry name" value="Tubulin_FtsZ_GTPase"/>
</dbReference>
<dbReference type="InterPro" id="IPR036525">
    <property type="entry name" value="Tubulin/FtsZ_GTPase_sf"/>
</dbReference>
<evidence type="ECO:0000256" key="2">
    <source>
        <dbReference type="ARBA" id="ARBA00009636"/>
    </source>
</evidence>
<dbReference type="EMBL" id="JACGWN010000005">
    <property type="protein sequence ID" value="KAL0450564.1"/>
    <property type="molecule type" value="Genomic_DNA"/>
</dbReference>
<keyword evidence="5" id="KW-0547">Nucleotide-binding</keyword>
<dbReference type="InterPro" id="IPR002452">
    <property type="entry name" value="Alpha_tubulin"/>
</dbReference>
<evidence type="ECO:0000256" key="9">
    <source>
        <dbReference type="ARBA" id="ARBA00034296"/>
    </source>
</evidence>
<comment type="subcellular location">
    <subcellularLocation>
        <location evidence="1">Cytoplasm</location>
    </subcellularLocation>
</comment>
<reference evidence="13" key="2">
    <citation type="journal article" date="2024" name="Plant">
        <title>Genomic evolution and insights into agronomic trait innovations of Sesamum species.</title>
        <authorList>
            <person name="Miao H."/>
            <person name="Wang L."/>
            <person name="Qu L."/>
            <person name="Liu H."/>
            <person name="Sun Y."/>
            <person name="Le M."/>
            <person name="Wang Q."/>
            <person name="Wei S."/>
            <person name="Zheng Y."/>
            <person name="Lin W."/>
            <person name="Duan Y."/>
            <person name="Cao H."/>
            <person name="Xiong S."/>
            <person name="Wang X."/>
            <person name="Wei L."/>
            <person name="Li C."/>
            <person name="Ma Q."/>
            <person name="Ju M."/>
            <person name="Zhao R."/>
            <person name="Li G."/>
            <person name="Mu C."/>
            <person name="Tian Q."/>
            <person name="Mei H."/>
            <person name="Zhang T."/>
            <person name="Gao T."/>
            <person name="Zhang H."/>
        </authorList>
    </citation>
    <scope>NUCLEOTIDE SEQUENCE</scope>
    <source>
        <strain evidence="13">KEN1</strain>
    </source>
</reference>
<dbReference type="Gene3D" id="3.40.50.1440">
    <property type="entry name" value="Tubulin/FtsZ, GTPase domain"/>
    <property type="match status" value="3"/>
</dbReference>
<dbReference type="CDD" id="cd02186">
    <property type="entry name" value="alpha_tubulin"/>
    <property type="match status" value="1"/>
</dbReference>
<dbReference type="GO" id="GO:0007017">
    <property type="term" value="P:microtubule-based process"/>
    <property type="evidence" value="ECO:0007669"/>
    <property type="project" value="InterPro"/>
</dbReference>
<dbReference type="GO" id="GO:0016787">
    <property type="term" value="F:hydrolase activity"/>
    <property type="evidence" value="ECO:0007669"/>
    <property type="project" value="UniProtKB-KW"/>
</dbReference>
<dbReference type="GO" id="GO:0005874">
    <property type="term" value="C:microtubule"/>
    <property type="evidence" value="ECO:0007669"/>
    <property type="project" value="UniProtKB-KW"/>
</dbReference>
<dbReference type="SUPFAM" id="SSF55307">
    <property type="entry name" value="Tubulin C-terminal domain-like"/>
    <property type="match status" value="1"/>
</dbReference>
<dbReference type="SMART" id="SM00865">
    <property type="entry name" value="Tubulin_C"/>
    <property type="match status" value="1"/>
</dbReference>
<comment type="similarity">
    <text evidence="2">Belongs to the tubulin family.</text>
</comment>
<comment type="catalytic activity">
    <reaction evidence="10">
        <text>GTP + H2O = GDP + phosphate + H(+)</text>
        <dbReference type="Rhea" id="RHEA:19669"/>
        <dbReference type="ChEBI" id="CHEBI:15377"/>
        <dbReference type="ChEBI" id="CHEBI:15378"/>
        <dbReference type="ChEBI" id="CHEBI:37565"/>
        <dbReference type="ChEBI" id="CHEBI:43474"/>
        <dbReference type="ChEBI" id="CHEBI:58189"/>
    </reaction>
    <physiologicalReaction direction="left-to-right" evidence="10">
        <dbReference type="Rhea" id="RHEA:19670"/>
    </physiologicalReaction>
</comment>
<dbReference type="InterPro" id="IPR037103">
    <property type="entry name" value="Tubulin/FtsZ-like_C"/>
</dbReference>
<dbReference type="InterPro" id="IPR018316">
    <property type="entry name" value="Tubulin/FtsZ_2-layer-sand-dom"/>
</dbReference>
<comment type="function">
    <text evidence="9">Tubulin is the major constituent of microtubules, a cylinder consisting of laterally associated linear protofilaments composed of alpha- and beta-tubulin heterodimers. Microtubules grow by the addition of GTP-tubulin dimers to the microtubule end, where a stabilizing cap forms. Below the cap, tubulin dimers are in GDP-bound state, owing to GTPase activity of alpha-tubulin.</text>
</comment>
<evidence type="ECO:0000256" key="3">
    <source>
        <dbReference type="ARBA" id="ARBA00022490"/>
    </source>
</evidence>
<sequence length="447" mass="49893">MRECISIHIGQAGIQVGNACWELYCLEHGIQVCFDLLVLLVLRVPFKIQIVYAVLFPVDFQIWLPDGQMPGDHTVGGGDDAFNTFFSETGAGKHVPRAVFVDLEPTVIDEVRTGTYRQLFHPEQLISGKEDAANNFARGHYTIGKEIVDLCLDRIRKLADNCTGLQGFLVFHAVSTAVVEPYNSVLSTHSLLEHTDVAVLLDNEAIYDICRKSLDIERPTYTNLNRLISQVISSLTASLRFDGALNVDVNEFQTNLVPYPRIHFMLSSYAPVISAEKAYHEQLSVAEITNTAFEPSSMMVKCDPRHGKYMACCLMYRGDVVPKDVNAAVATIKTKRTIQFVDWCPTGFKCGINYQPPTVVPGGDLAKVQRAVCMISNSTSVAEVFSRIDHKFDLMYAKRAFVHWYVGEGMEEGEFSEAREDLAALEKDYEEVGAESAEGEDDDNDEY</sequence>
<proteinExistence type="inferred from homology"/>
<reference evidence="13" key="1">
    <citation type="submission" date="2020-06" db="EMBL/GenBank/DDBJ databases">
        <authorList>
            <person name="Li T."/>
            <person name="Hu X."/>
            <person name="Zhang T."/>
            <person name="Song X."/>
            <person name="Zhang H."/>
            <person name="Dai N."/>
            <person name="Sheng W."/>
            <person name="Hou X."/>
            <person name="Wei L."/>
        </authorList>
    </citation>
    <scope>NUCLEOTIDE SEQUENCE</scope>
    <source>
        <strain evidence="13">KEN1</strain>
        <tissue evidence="13">Leaf</tissue>
    </source>
</reference>
<evidence type="ECO:0000256" key="1">
    <source>
        <dbReference type="ARBA" id="ARBA00004496"/>
    </source>
</evidence>
<evidence type="ECO:0000256" key="5">
    <source>
        <dbReference type="ARBA" id="ARBA00022741"/>
    </source>
</evidence>
<protein>
    <submittedName>
        <fullName evidence="13">Tubulin alpha chain</fullName>
    </submittedName>
</protein>
<dbReference type="Pfam" id="PF03953">
    <property type="entry name" value="Tubulin_C"/>
    <property type="match status" value="1"/>
</dbReference>
<dbReference type="FunFam" id="3.30.1330.20:FF:000001">
    <property type="entry name" value="Tubulin alpha chain"/>
    <property type="match status" value="1"/>
</dbReference>
<dbReference type="FunFam" id="1.10.287.600:FF:000005">
    <property type="entry name" value="Tubulin alpha chain"/>
    <property type="match status" value="1"/>
</dbReference>
<evidence type="ECO:0000256" key="6">
    <source>
        <dbReference type="ARBA" id="ARBA00022801"/>
    </source>
</evidence>
<dbReference type="AlphaFoldDB" id="A0AAW2X9V8"/>
<comment type="caution">
    <text evidence="13">The sequence shown here is derived from an EMBL/GenBank/DDBJ whole genome shotgun (WGS) entry which is preliminary data.</text>
</comment>
<dbReference type="GO" id="GO:0005737">
    <property type="term" value="C:cytoplasm"/>
    <property type="evidence" value="ECO:0007669"/>
    <property type="project" value="UniProtKB-SubCell"/>
</dbReference>
<keyword evidence="3" id="KW-0963">Cytoplasm</keyword>
<dbReference type="PRINTS" id="PR01161">
    <property type="entry name" value="TUBULIN"/>
</dbReference>
<dbReference type="GO" id="GO:0005525">
    <property type="term" value="F:GTP binding"/>
    <property type="evidence" value="ECO:0007669"/>
    <property type="project" value="UniProtKB-KW"/>
</dbReference>
<dbReference type="InterPro" id="IPR023123">
    <property type="entry name" value="Tubulin_C"/>
</dbReference>
<dbReference type="InterPro" id="IPR008280">
    <property type="entry name" value="Tub_FtsZ_C"/>
</dbReference>
<dbReference type="Pfam" id="PF00091">
    <property type="entry name" value="Tubulin"/>
    <property type="match status" value="1"/>
</dbReference>
<keyword evidence="4" id="KW-0493">Microtubule</keyword>
<evidence type="ECO:0000313" key="13">
    <source>
        <dbReference type="EMBL" id="KAL0450564.1"/>
    </source>
</evidence>
<evidence type="ECO:0000256" key="8">
    <source>
        <dbReference type="ARBA" id="ARBA00023134"/>
    </source>
</evidence>
<organism evidence="13">
    <name type="scientific">Sesamum latifolium</name>
    <dbReference type="NCBI Taxonomy" id="2727402"/>
    <lineage>
        <taxon>Eukaryota</taxon>
        <taxon>Viridiplantae</taxon>
        <taxon>Streptophyta</taxon>
        <taxon>Embryophyta</taxon>
        <taxon>Tracheophyta</taxon>
        <taxon>Spermatophyta</taxon>
        <taxon>Magnoliopsida</taxon>
        <taxon>eudicotyledons</taxon>
        <taxon>Gunneridae</taxon>
        <taxon>Pentapetalae</taxon>
        <taxon>asterids</taxon>
        <taxon>lamiids</taxon>
        <taxon>Lamiales</taxon>
        <taxon>Pedaliaceae</taxon>
        <taxon>Sesamum</taxon>
    </lineage>
</organism>
<feature type="domain" description="Tubulin/FtsZ 2-layer sandwich" evidence="12">
    <location>
        <begin position="245"/>
        <end position="390"/>
    </location>
</feature>
<dbReference type="Gene3D" id="1.10.287.600">
    <property type="entry name" value="Helix hairpin bin"/>
    <property type="match status" value="1"/>
</dbReference>
<keyword evidence="8" id="KW-0342">GTP-binding</keyword>
<evidence type="ECO:0000256" key="10">
    <source>
        <dbReference type="ARBA" id="ARBA00049117"/>
    </source>
</evidence>
<name>A0AAW2X9V8_9LAMI</name>
<evidence type="ECO:0000256" key="4">
    <source>
        <dbReference type="ARBA" id="ARBA00022701"/>
    </source>
</evidence>
<dbReference type="InterPro" id="IPR000217">
    <property type="entry name" value="Tubulin"/>
</dbReference>
<accession>A0AAW2X9V8</accession>
<dbReference type="PANTHER" id="PTHR11588">
    <property type="entry name" value="TUBULIN"/>
    <property type="match status" value="1"/>
</dbReference>
<evidence type="ECO:0000259" key="11">
    <source>
        <dbReference type="SMART" id="SM00864"/>
    </source>
</evidence>
<keyword evidence="7" id="KW-0460">Magnesium</keyword>
<evidence type="ECO:0000256" key="7">
    <source>
        <dbReference type="ARBA" id="ARBA00022842"/>
    </source>
</evidence>
<feature type="domain" description="Tubulin/FtsZ GTPase" evidence="11">
    <location>
        <begin position="82"/>
        <end position="243"/>
    </location>
</feature>
<dbReference type="Gene3D" id="3.30.1330.20">
    <property type="entry name" value="Tubulin/FtsZ, C-terminal domain"/>
    <property type="match status" value="1"/>
</dbReference>
<dbReference type="PRINTS" id="PR01162">
    <property type="entry name" value="ALPHATUBULIN"/>
</dbReference>